<dbReference type="AlphaFoldDB" id="M0A574"/>
<evidence type="ECO:0000256" key="2">
    <source>
        <dbReference type="PROSITE-ProRule" id="PRU00285"/>
    </source>
</evidence>
<comment type="caution">
    <text evidence="6">The sequence shown here is derived from an EMBL/GenBank/DDBJ whole genome shotgun (WGS) entry which is preliminary data.</text>
</comment>
<evidence type="ECO:0000256" key="4">
    <source>
        <dbReference type="SAM" id="MobiDB-lite"/>
    </source>
</evidence>
<keyword evidence="7" id="KW-1185">Reference proteome</keyword>
<dbReference type="PATRIC" id="fig|1227493.4.peg.1167"/>
<dbReference type="EMBL" id="AOIM01000014">
    <property type="protein sequence ID" value="ELY93486.1"/>
    <property type="molecule type" value="Genomic_DNA"/>
</dbReference>
<comment type="similarity">
    <text evidence="2 3">Belongs to the small heat shock protein (HSP20) family.</text>
</comment>
<dbReference type="PANTHER" id="PTHR46733:SF4">
    <property type="entry name" value="HEAT SHOCK PROTEIN 21, CHLOROPLASTIC"/>
    <property type="match status" value="1"/>
</dbReference>
<evidence type="ECO:0000256" key="3">
    <source>
        <dbReference type="RuleBase" id="RU003616"/>
    </source>
</evidence>
<dbReference type="SUPFAM" id="SSF49764">
    <property type="entry name" value="HSP20-like chaperones"/>
    <property type="match status" value="1"/>
</dbReference>
<dbReference type="PROSITE" id="PS01031">
    <property type="entry name" value="SHSP"/>
    <property type="match status" value="1"/>
</dbReference>
<dbReference type="PANTHER" id="PTHR46733">
    <property type="entry name" value="26.5 KDA HEAT SHOCK PROTEIN, MITOCHONDRIAL"/>
    <property type="match status" value="1"/>
</dbReference>
<dbReference type="Pfam" id="PF00011">
    <property type="entry name" value="HSP20"/>
    <property type="match status" value="1"/>
</dbReference>
<accession>M0A574</accession>
<proteinExistence type="inferred from homology"/>
<dbReference type="Gene3D" id="2.60.40.790">
    <property type="match status" value="1"/>
</dbReference>
<evidence type="ECO:0000259" key="5">
    <source>
        <dbReference type="PROSITE" id="PS01031"/>
    </source>
</evidence>
<reference evidence="6 7" key="1">
    <citation type="journal article" date="2014" name="PLoS Genet.">
        <title>Phylogenetically driven sequencing of extremely halophilic archaea reveals strategies for static and dynamic osmo-response.</title>
        <authorList>
            <person name="Becker E.A."/>
            <person name="Seitzer P.M."/>
            <person name="Tritt A."/>
            <person name="Larsen D."/>
            <person name="Krusor M."/>
            <person name="Yao A.I."/>
            <person name="Wu D."/>
            <person name="Madern D."/>
            <person name="Eisen J.A."/>
            <person name="Darling A.E."/>
            <person name="Facciotti M.T."/>
        </authorList>
    </citation>
    <scope>NUCLEOTIDE SEQUENCE [LARGE SCALE GENOMIC DNA]</scope>
    <source>
        <strain evidence="6 7">JCM 10989</strain>
    </source>
</reference>
<dbReference type="STRING" id="1227493.C483_05963"/>
<dbReference type="OrthoDB" id="261383at2157"/>
<keyword evidence="1 6" id="KW-0346">Stress response</keyword>
<feature type="compositionally biased region" description="Low complexity" evidence="4">
    <location>
        <begin position="141"/>
        <end position="155"/>
    </location>
</feature>
<dbReference type="Proteomes" id="UP000011519">
    <property type="component" value="Unassembled WGS sequence"/>
</dbReference>
<dbReference type="InterPro" id="IPR008978">
    <property type="entry name" value="HSP20-like_chaperone"/>
</dbReference>
<feature type="compositionally biased region" description="Basic and acidic residues" evidence="4">
    <location>
        <begin position="157"/>
        <end position="173"/>
    </location>
</feature>
<dbReference type="InterPro" id="IPR002068">
    <property type="entry name" value="A-crystallin/Hsp20_dom"/>
</dbReference>
<protein>
    <submittedName>
        <fullName evidence="6">Heat shock protein Hsp20</fullName>
    </submittedName>
</protein>
<gene>
    <name evidence="6" type="ORF">C483_05963</name>
</gene>
<evidence type="ECO:0000313" key="7">
    <source>
        <dbReference type="Proteomes" id="UP000011519"/>
    </source>
</evidence>
<dbReference type="CDD" id="cd06464">
    <property type="entry name" value="ACD_sHsps-like"/>
    <property type="match status" value="1"/>
</dbReference>
<dbReference type="RefSeq" id="WP_006652432.1">
    <property type="nucleotide sequence ID" value="NZ_AOIM01000014.1"/>
</dbReference>
<sequence>MPALRDALRDLTEDVFFDLLESDESYLLVLDVPGITADSLNCVVEDGQLAITAQREKDTPDGYQYLEENRSLLVDVELPLPNDVQTTGIETDAVVERGVLEITLPKATNEETLINIVDETGDSDGDSGGGSMAGHDHDDSNSNSDDGNNSDTDTNTDTDRDDHNNTAGADEPR</sequence>
<feature type="region of interest" description="Disordered" evidence="4">
    <location>
        <begin position="118"/>
        <end position="173"/>
    </location>
</feature>
<organism evidence="6 7">
    <name type="scientific">Natrialba hulunbeirensis JCM 10989</name>
    <dbReference type="NCBI Taxonomy" id="1227493"/>
    <lineage>
        <taxon>Archaea</taxon>
        <taxon>Methanobacteriati</taxon>
        <taxon>Methanobacteriota</taxon>
        <taxon>Stenosarchaea group</taxon>
        <taxon>Halobacteria</taxon>
        <taxon>Halobacteriales</taxon>
        <taxon>Natrialbaceae</taxon>
        <taxon>Natrialba</taxon>
    </lineage>
</organism>
<dbReference type="InterPro" id="IPR044587">
    <property type="entry name" value="HSP21-like"/>
</dbReference>
<evidence type="ECO:0000256" key="1">
    <source>
        <dbReference type="ARBA" id="ARBA00023016"/>
    </source>
</evidence>
<feature type="domain" description="SHSP" evidence="5">
    <location>
        <begin position="6"/>
        <end position="123"/>
    </location>
</feature>
<dbReference type="GO" id="GO:0009408">
    <property type="term" value="P:response to heat"/>
    <property type="evidence" value="ECO:0007669"/>
    <property type="project" value="InterPro"/>
</dbReference>
<evidence type="ECO:0000313" key="6">
    <source>
        <dbReference type="EMBL" id="ELY93486.1"/>
    </source>
</evidence>
<name>M0A574_9EURY</name>